<reference evidence="1" key="1">
    <citation type="submission" date="2021-04" db="EMBL/GenBank/DDBJ databases">
        <authorList>
            <person name="Zhang D.-C."/>
        </authorList>
    </citation>
    <scope>NUCLEOTIDE SEQUENCE</scope>
    <source>
        <strain evidence="1">CGMCC 1.15697</strain>
    </source>
</reference>
<dbReference type="Pfam" id="PF10098">
    <property type="entry name" value="DUF2336"/>
    <property type="match status" value="1"/>
</dbReference>
<organism evidence="1 2">
    <name type="scientific">Marivibrio halodurans</name>
    <dbReference type="NCBI Taxonomy" id="2039722"/>
    <lineage>
        <taxon>Bacteria</taxon>
        <taxon>Pseudomonadati</taxon>
        <taxon>Pseudomonadota</taxon>
        <taxon>Alphaproteobacteria</taxon>
        <taxon>Rhodospirillales</taxon>
        <taxon>Rhodospirillaceae</taxon>
        <taxon>Marivibrio</taxon>
    </lineage>
</organism>
<keyword evidence="2" id="KW-1185">Reference proteome</keyword>
<evidence type="ECO:0000313" key="2">
    <source>
        <dbReference type="Proteomes" id="UP000672602"/>
    </source>
</evidence>
<gene>
    <name evidence="1" type="ORF">KAJ83_11510</name>
</gene>
<dbReference type="EMBL" id="JAGMWN010000005">
    <property type="protein sequence ID" value="MBP5857637.1"/>
    <property type="molecule type" value="Genomic_DNA"/>
</dbReference>
<dbReference type="PIRSF" id="PIRSF035865">
    <property type="entry name" value="UCP035865"/>
    <property type="match status" value="1"/>
</dbReference>
<dbReference type="InterPro" id="IPR014598">
    <property type="entry name" value="UCP035865"/>
</dbReference>
<evidence type="ECO:0000313" key="1">
    <source>
        <dbReference type="EMBL" id="MBP5857637.1"/>
    </source>
</evidence>
<dbReference type="AlphaFoldDB" id="A0A8J7V369"/>
<dbReference type="Gene3D" id="1.25.10.10">
    <property type="entry name" value="Leucine-rich Repeat Variant"/>
    <property type="match status" value="1"/>
</dbReference>
<dbReference type="InterPro" id="IPR011989">
    <property type="entry name" value="ARM-like"/>
</dbReference>
<proteinExistence type="predicted"/>
<name>A0A8J7V369_9PROT</name>
<dbReference type="RefSeq" id="WP_210682228.1">
    <property type="nucleotide sequence ID" value="NZ_JAGMWN010000005.1"/>
</dbReference>
<accession>A0A8J7V369</accession>
<comment type="caution">
    <text evidence="1">The sequence shown here is derived from an EMBL/GenBank/DDBJ whole genome shotgun (WGS) entry which is preliminary data.</text>
</comment>
<dbReference type="InterPro" id="IPR019285">
    <property type="entry name" value="DUF2336"/>
</dbReference>
<protein>
    <submittedName>
        <fullName evidence="1">DUF2336 domain-containing protein</fullName>
    </submittedName>
</protein>
<dbReference type="Proteomes" id="UP000672602">
    <property type="component" value="Unassembled WGS sequence"/>
</dbReference>
<sequence>MAKYTLSAADVERLMTDPSGEGRIAAAEKVSGAFGTGGMTAEERVIAEDIFRVLVKDAEERVRAALAQNLKTAPDLSGEIAGALARDREDGVALPMLRESSALSDEELVEILGAATPARQIAIAERETVSDAVASAIVDIGNEDAVVSLVGNKGADLSETTLEKVVSDFGHSERVQAPLVNREHLPVTIAEKLVSLVSEALRTHLVTHHALPEETATDLVMHSRERATVQLAAENSGDAAALVEQLAANGRLTPSLVLRSVCLGDLGFFEAAMARLARVPLENARVLIHDEGALGLRSLYDKARLPKPLYPAFETAIRQAHNAELERTDEDPDTRMRRLLEHVLTENEAIVDEFGIDNVDYLLAKFNQLSDTRHTA</sequence>